<dbReference type="AlphaFoldDB" id="A0AAV9G5T2"/>
<evidence type="ECO:0000313" key="2">
    <source>
        <dbReference type="EMBL" id="KAK4442861.1"/>
    </source>
</evidence>
<keyword evidence="3" id="KW-1185">Reference proteome</keyword>
<evidence type="ECO:0000259" key="1">
    <source>
        <dbReference type="Pfam" id="PF06985"/>
    </source>
</evidence>
<protein>
    <submittedName>
        <fullName evidence="2">Vegetative incompatibility protein HET-E-1</fullName>
    </submittedName>
</protein>
<dbReference type="InterPro" id="IPR010730">
    <property type="entry name" value="HET"/>
</dbReference>
<accession>A0AAV9G5T2</accession>
<sequence>MRLINVNTLEIEVFQGANFPKYAILSHTWGPDEASLQQWTNRLTRLRRMKSAGFSKIRSACKQASRDELSYLWADTVCIDKSSSAELSEAINSMYTWYEKASVCYVFLADVVARPQGSLDTLDLVRQSRWFTRGWTLQELLAPSSVVFYSKEWIQLGTKNALAVLISGVTGIDEVCLQKKKRLEEYSIAQRMAWAANRVTTREEDIAYCLLGIFGISMPLLYGEGQKAFKRLQEEIIKVSDDHSILAFTTELSEGTVFAHHPSAFTKGRHIHPNFAHKLTAPFSMTNAGLSITTPLIQTLSPYWVLALLNCVEIDPRHDMRRSMIYLPLFGKDNRFMRARTPVSIVCKTLSGNTPYAQGTEIQDLNRQTETSYYISYFNRVYNVYGTEMDIAMKGFELGLGTTAPMGFMIAFPRGMAGYRLHSAYPPNDLRLDISFFIQKPCSLEKNLYGPHVKGLLVFEKEHALTSRFVGVYLAGSAVEYKSEVTSCQWECRIVDIPDAFQPKDSADILKSIEGPLGGLGHFPSVRYHHSGNAVVEANTHFKTSGGEPCSDAVMVEIVFDVDALLQERQEVLLIEQKIWRTITHSG</sequence>
<organism evidence="2 3">
    <name type="scientific">Podospora aff. communis PSN243</name>
    <dbReference type="NCBI Taxonomy" id="3040156"/>
    <lineage>
        <taxon>Eukaryota</taxon>
        <taxon>Fungi</taxon>
        <taxon>Dikarya</taxon>
        <taxon>Ascomycota</taxon>
        <taxon>Pezizomycotina</taxon>
        <taxon>Sordariomycetes</taxon>
        <taxon>Sordariomycetidae</taxon>
        <taxon>Sordariales</taxon>
        <taxon>Podosporaceae</taxon>
        <taxon>Podospora</taxon>
    </lineage>
</organism>
<reference evidence="2" key="2">
    <citation type="submission" date="2023-05" db="EMBL/GenBank/DDBJ databases">
        <authorList>
            <consortium name="Lawrence Berkeley National Laboratory"/>
            <person name="Steindorff A."/>
            <person name="Hensen N."/>
            <person name="Bonometti L."/>
            <person name="Westerberg I."/>
            <person name="Brannstrom I.O."/>
            <person name="Guillou S."/>
            <person name="Cros-Aarteil S."/>
            <person name="Calhoun S."/>
            <person name="Haridas S."/>
            <person name="Kuo A."/>
            <person name="Mondo S."/>
            <person name="Pangilinan J."/>
            <person name="Riley R."/>
            <person name="Labutti K."/>
            <person name="Andreopoulos B."/>
            <person name="Lipzen A."/>
            <person name="Chen C."/>
            <person name="Yanf M."/>
            <person name="Daum C."/>
            <person name="Ng V."/>
            <person name="Clum A."/>
            <person name="Ohm R."/>
            <person name="Martin F."/>
            <person name="Silar P."/>
            <person name="Natvig D."/>
            <person name="Lalanne C."/>
            <person name="Gautier V."/>
            <person name="Ament-Velasquez S.L."/>
            <person name="Kruys A."/>
            <person name="Hutchinson M.I."/>
            <person name="Powell A.J."/>
            <person name="Barry K."/>
            <person name="Miller A.N."/>
            <person name="Grigoriev I.V."/>
            <person name="Debuchy R."/>
            <person name="Gladieux P."/>
            <person name="Thoren M.H."/>
            <person name="Johannesson H."/>
        </authorList>
    </citation>
    <scope>NUCLEOTIDE SEQUENCE</scope>
    <source>
        <strain evidence="2">PSN243</strain>
    </source>
</reference>
<dbReference type="Pfam" id="PF06985">
    <property type="entry name" value="HET"/>
    <property type="match status" value="1"/>
</dbReference>
<evidence type="ECO:0000313" key="3">
    <source>
        <dbReference type="Proteomes" id="UP001321760"/>
    </source>
</evidence>
<dbReference type="PANTHER" id="PTHR10622">
    <property type="entry name" value="HET DOMAIN-CONTAINING PROTEIN"/>
    <property type="match status" value="1"/>
</dbReference>
<feature type="domain" description="Heterokaryon incompatibility" evidence="1">
    <location>
        <begin position="22"/>
        <end position="110"/>
    </location>
</feature>
<proteinExistence type="predicted"/>
<name>A0AAV9G5T2_9PEZI</name>
<dbReference type="EMBL" id="MU866005">
    <property type="protein sequence ID" value="KAK4442861.1"/>
    <property type="molecule type" value="Genomic_DNA"/>
</dbReference>
<dbReference type="Proteomes" id="UP001321760">
    <property type="component" value="Unassembled WGS sequence"/>
</dbReference>
<comment type="caution">
    <text evidence="2">The sequence shown here is derived from an EMBL/GenBank/DDBJ whole genome shotgun (WGS) entry which is preliminary data.</text>
</comment>
<gene>
    <name evidence="2" type="ORF">QBC34DRAFT_223409</name>
</gene>
<reference evidence="2" key="1">
    <citation type="journal article" date="2023" name="Mol. Phylogenet. Evol.">
        <title>Genome-scale phylogeny and comparative genomics of the fungal order Sordariales.</title>
        <authorList>
            <person name="Hensen N."/>
            <person name="Bonometti L."/>
            <person name="Westerberg I."/>
            <person name="Brannstrom I.O."/>
            <person name="Guillou S."/>
            <person name="Cros-Aarteil S."/>
            <person name="Calhoun S."/>
            <person name="Haridas S."/>
            <person name="Kuo A."/>
            <person name="Mondo S."/>
            <person name="Pangilinan J."/>
            <person name="Riley R."/>
            <person name="LaButti K."/>
            <person name="Andreopoulos B."/>
            <person name="Lipzen A."/>
            <person name="Chen C."/>
            <person name="Yan M."/>
            <person name="Daum C."/>
            <person name="Ng V."/>
            <person name="Clum A."/>
            <person name="Steindorff A."/>
            <person name="Ohm R.A."/>
            <person name="Martin F."/>
            <person name="Silar P."/>
            <person name="Natvig D.O."/>
            <person name="Lalanne C."/>
            <person name="Gautier V."/>
            <person name="Ament-Velasquez S.L."/>
            <person name="Kruys A."/>
            <person name="Hutchinson M.I."/>
            <person name="Powell A.J."/>
            <person name="Barry K."/>
            <person name="Miller A.N."/>
            <person name="Grigoriev I.V."/>
            <person name="Debuchy R."/>
            <person name="Gladieux P."/>
            <person name="Hiltunen Thoren M."/>
            <person name="Johannesson H."/>
        </authorList>
    </citation>
    <scope>NUCLEOTIDE SEQUENCE</scope>
    <source>
        <strain evidence="2">PSN243</strain>
    </source>
</reference>
<dbReference type="PANTHER" id="PTHR10622:SF10">
    <property type="entry name" value="HET DOMAIN-CONTAINING PROTEIN"/>
    <property type="match status" value="1"/>
</dbReference>